<feature type="region of interest" description="Disordered" evidence="1">
    <location>
        <begin position="203"/>
        <end position="230"/>
    </location>
</feature>
<feature type="signal peptide" evidence="2">
    <location>
        <begin position="1"/>
        <end position="20"/>
    </location>
</feature>
<evidence type="ECO:0000256" key="2">
    <source>
        <dbReference type="SAM" id="SignalP"/>
    </source>
</evidence>
<keyword evidence="2" id="KW-0732">Signal</keyword>
<feature type="compositionally biased region" description="Basic and acidic residues" evidence="1">
    <location>
        <begin position="213"/>
        <end position="230"/>
    </location>
</feature>
<comment type="caution">
    <text evidence="3">The sequence shown here is derived from an EMBL/GenBank/DDBJ whole genome shotgun (WGS) entry which is preliminary data.</text>
</comment>
<dbReference type="EMBL" id="BAAFSV010000004">
    <property type="protein sequence ID" value="GAB1316869.1"/>
    <property type="molecule type" value="Genomic_DNA"/>
</dbReference>
<protein>
    <submittedName>
        <fullName evidence="3">Uncharacterized protein</fullName>
    </submittedName>
</protein>
<evidence type="ECO:0000313" key="4">
    <source>
        <dbReference type="Proteomes" id="UP001628179"/>
    </source>
</evidence>
<accession>A0ABQ0GGI2</accession>
<feature type="region of interest" description="Disordered" evidence="1">
    <location>
        <begin position="135"/>
        <end position="160"/>
    </location>
</feature>
<keyword evidence="4" id="KW-1185">Reference proteome</keyword>
<evidence type="ECO:0000256" key="1">
    <source>
        <dbReference type="SAM" id="MobiDB-lite"/>
    </source>
</evidence>
<gene>
    <name evidence="3" type="ORF">MFIFM68171_07079</name>
</gene>
<reference evidence="3 4" key="1">
    <citation type="submission" date="2024-09" db="EMBL/GenBank/DDBJ databases">
        <title>Itraconazole resistance in Madurella fahalii resulting from another homologue of gene encoding cytochrome P450 14-alpha sterol demethylase (CYP51).</title>
        <authorList>
            <person name="Yoshioka I."/>
            <person name="Fahal A.H."/>
            <person name="Kaneko S."/>
            <person name="Yaguchi T."/>
        </authorList>
    </citation>
    <scope>NUCLEOTIDE SEQUENCE [LARGE SCALE GENOMIC DNA]</scope>
    <source>
        <strain evidence="3 4">IFM 68171</strain>
    </source>
</reference>
<proteinExistence type="predicted"/>
<name>A0ABQ0GGI2_9PEZI</name>
<sequence>MKSAPLSSILLLLQSTTTLAIVMASDTPGSAPVEKRNGDTGPVTITLWTSGDNTQPNLNCDDSDLELGVTCDDIPFNECCFGVEDGELFDSANHNQARGWRKLGVYAGVADPCETVIQEKKKFCLAGSPSGMSITGAIVKGPSGRKKREDGSVEGPKPRGVRANKYTVRVRDTDYHVDIDSPLGEQYRNLTSIEAKRDFMLKHGEPRPTLNKRWLEKQAREASEASEAGH</sequence>
<dbReference type="Proteomes" id="UP001628179">
    <property type="component" value="Unassembled WGS sequence"/>
</dbReference>
<dbReference type="RefSeq" id="XP_070918600.1">
    <property type="nucleotide sequence ID" value="XM_071062499.1"/>
</dbReference>
<organism evidence="3 4">
    <name type="scientific">Madurella fahalii</name>
    <dbReference type="NCBI Taxonomy" id="1157608"/>
    <lineage>
        <taxon>Eukaryota</taxon>
        <taxon>Fungi</taxon>
        <taxon>Dikarya</taxon>
        <taxon>Ascomycota</taxon>
        <taxon>Pezizomycotina</taxon>
        <taxon>Sordariomycetes</taxon>
        <taxon>Sordariomycetidae</taxon>
        <taxon>Sordariales</taxon>
        <taxon>Sordariales incertae sedis</taxon>
        <taxon>Madurella</taxon>
    </lineage>
</organism>
<evidence type="ECO:0000313" key="3">
    <source>
        <dbReference type="EMBL" id="GAB1316869.1"/>
    </source>
</evidence>
<dbReference type="GeneID" id="98177822"/>
<feature type="chain" id="PRO_5045045999" evidence="2">
    <location>
        <begin position="21"/>
        <end position="230"/>
    </location>
</feature>